<proteinExistence type="predicted"/>
<reference evidence="1" key="1">
    <citation type="journal article" date="2020" name="mSystems">
        <title>Genome- and Community-Level Interaction Insights into Carbon Utilization and Element Cycling Functions of Hydrothermarchaeota in Hydrothermal Sediment.</title>
        <authorList>
            <person name="Zhou Z."/>
            <person name="Liu Y."/>
            <person name="Xu W."/>
            <person name="Pan J."/>
            <person name="Luo Z.H."/>
            <person name="Li M."/>
        </authorList>
    </citation>
    <scope>NUCLEOTIDE SEQUENCE [LARGE SCALE GENOMIC DNA]</scope>
    <source>
        <strain evidence="1">SpSt-87</strain>
    </source>
</reference>
<gene>
    <name evidence="1" type="ORF">ENW66_04445</name>
</gene>
<dbReference type="EMBL" id="DTLB01000023">
    <property type="protein sequence ID" value="HFW32187.1"/>
    <property type="molecule type" value="Genomic_DNA"/>
</dbReference>
<organism evidence="1">
    <name type="scientific">Archaeoglobus fulgidus</name>
    <dbReference type="NCBI Taxonomy" id="2234"/>
    <lineage>
        <taxon>Archaea</taxon>
        <taxon>Methanobacteriati</taxon>
        <taxon>Methanobacteriota</taxon>
        <taxon>Archaeoglobi</taxon>
        <taxon>Archaeoglobales</taxon>
        <taxon>Archaeoglobaceae</taxon>
        <taxon>Archaeoglobus</taxon>
    </lineage>
</organism>
<dbReference type="AlphaFoldDB" id="A0A7C3RC43"/>
<name>A0A7C3RC43_ARCFL</name>
<protein>
    <submittedName>
        <fullName evidence="1">Uncharacterized protein</fullName>
    </submittedName>
</protein>
<accession>A0A7C3RC43</accession>
<evidence type="ECO:0000313" key="1">
    <source>
        <dbReference type="EMBL" id="HFW32187.1"/>
    </source>
</evidence>
<comment type="caution">
    <text evidence="1">The sequence shown here is derived from an EMBL/GenBank/DDBJ whole genome shotgun (WGS) entry which is preliminary data.</text>
</comment>
<sequence length="194" mass="22054">MKFSPFVEKKGWQKSPVSPMEIVRLFSKLRIKEGFELIAYIFRSDIGGNGAVWAVPEGCFPDVDECEKLHDAFGTPKPGCAISPFSVVEIDGTPESYIQKSIFVREILEFGAFWHGLSWSLHEIIDTKPPDLEWYEDVEDLSPKVVMGEKVRVEFYTLSEFIVRAVCKHEDVYEGEMFESSMRVIASGGRGYLL</sequence>